<protein>
    <submittedName>
        <fullName evidence="1">Aspartate aminotransferase family protein</fullName>
    </submittedName>
</protein>
<organism evidence="1 2">
    <name type="scientific">Staphylococcus pasteuri_A</name>
    <dbReference type="NCBI Taxonomy" id="3062664"/>
    <lineage>
        <taxon>Bacteria</taxon>
        <taxon>Bacillati</taxon>
        <taxon>Bacillota</taxon>
        <taxon>Bacilli</taxon>
        <taxon>Bacillales</taxon>
        <taxon>Staphylococcaceae</taxon>
        <taxon>Staphylococcus</taxon>
    </lineage>
</organism>
<dbReference type="EMBL" id="JAUOQO010000566">
    <property type="protein sequence ID" value="MDO6575363.1"/>
    <property type="molecule type" value="Genomic_DNA"/>
</dbReference>
<dbReference type="SUPFAM" id="SSF53383">
    <property type="entry name" value="PLP-dependent transferases"/>
    <property type="match status" value="1"/>
</dbReference>
<reference evidence="1" key="1">
    <citation type="submission" date="2023-07" db="EMBL/GenBank/DDBJ databases">
        <title>Genome content predicts the carbon catabolic preferences of heterotrophic bacteria.</title>
        <authorList>
            <person name="Gralka M."/>
        </authorList>
    </citation>
    <scope>NUCLEOTIDE SEQUENCE</scope>
    <source>
        <strain evidence="1">E2R20</strain>
    </source>
</reference>
<dbReference type="Proteomes" id="UP001170310">
    <property type="component" value="Unassembled WGS sequence"/>
</dbReference>
<dbReference type="InterPro" id="IPR015424">
    <property type="entry name" value="PyrdxlP-dep_Trfase"/>
</dbReference>
<evidence type="ECO:0000313" key="1">
    <source>
        <dbReference type="EMBL" id="MDO6575363.1"/>
    </source>
</evidence>
<keyword evidence="1" id="KW-0032">Aminotransferase</keyword>
<keyword evidence="1" id="KW-0808">Transferase</keyword>
<proteinExistence type="predicted"/>
<gene>
    <name evidence="1" type="ORF">Q4528_14700</name>
</gene>
<feature type="non-terminal residue" evidence="1">
    <location>
        <position position="1"/>
    </location>
</feature>
<dbReference type="InterPro" id="IPR015421">
    <property type="entry name" value="PyrdxlP-dep_Trfase_major"/>
</dbReference>
<keyword evidence="2" id="KW-1185">Reference proteome</keyword>
<feature type="non-terminal residue" evidence="1">
    <location>
        <position position="84"/>
    </location>
</feature>
<dbReference type="AlphaFoldDB" id="A0AAW7YYP5"/>
<comment type="caution">
    <text evidence="1">The sequence shown here is derived from an EMBL/GenBank/DDBJ whole genome shotgun (WGS) entry which is preliminary data.</text>
</comment>
<accession>A0AAW7YYP5</accession>
<dbReference type="GO" id="GO:0008483">
    <property type="term" value="F:transaminase activity"/>
    <property type="evidence" value="ECO:0007669"/>
    <property type="project" value="UniProtKB-KW"/>
</dbReference>
<evidence type="ECO:0000313" key="2">
    <source>
        <dbReference type="Proteomes" id="UP001170310"/>
    </source>
</evidence>
<dbReference type="Gene3D" id="3.40.640.10">
    <property type="entry name" value="Type I PLP-dependent aspartate aminotransferase-like (Major domain)"/>
    <property type="match status" value="1"/>
</dbReference>
<name>A0AAW7YYP5_9STAP</name>
<sequence>LSNKFCDITRGDYVNSVSFGLRGSDGNDVIFIFAREFSGRPYIFSFTNAYHGSAFGAVSMSAISLNLRKSYGPLLNGVYHSPFP</sequence>